<feature type="region of interest" description="Disordered" evidence="1">
    <location>
        <begin position="1082"/>
        <end position="1104"/>
    </location>
</feature>
<evidence type="ECO:0000313" key="6">
    <source>
        <dbReference type="Proteomes" id="UP000095787"/>
    </source>
</evidence>
<sequence>MGRKNRIFKGNLKASQILAVLMLIVMIIRPIMEVSAKPGEITTENPSAEVGKEGESLSDGIDGSALYPLEENGQNGQTSENDAVRQNGQTSDETDAKNSPNASDRTVSEGSSEEENMTSAQQESLCNDEYCSHIYYDLDGRQHALCALGERMTETDVYRTAEDSAVYEAMYFASIPNLYEASAFGGATTFEKLHVNTVYALFYKEDPIEPGNAGKKEIPKTYRMISVDEAGLFGTVIPEGCSYVAFEMEVTNKNGEAREIDSQIVYNLRQAANPNDPYHEIKKEPVIDAAGEVKQRGSGSFVFTQKTRDCFYWDMSYHTSYWGGHPSSSNNILDELAIYVDNDKDGNYDTKTDKVWDELWVSYADKNGKIVSKKVTRETRYELCTYYAFGKGSGLTELSLLAISNGELNEKGGFKHPSDNKEDDKVYYQLYNIASGDNFFILRNLDDSHRIWRSYETDGDRYVAFKDQMYGTSGALVASGVEGGKTEAADTVEYRLCENPEDGQAVETEWKKMDQALPESSGTGQASEDMENEVFYKTFFTHEKLSDKEKYIQFRICENRADGKVVKYKTDITEIDDTYAFPCFFADVLQKKSLSYTSEQSKINGTWSSIFKASDHGDEGKNIPIAKNKSYDPKYYYANTTFYDYYSDYELQGKRLSEVNGSPYEYETSFGILNDGISKYFQGKNEKAAAWYYGKYIRHPAVTDGDNPLNNSSPGNMSGNQIGPNDWHSGNTLKYAYGHVDKQLEDGKISTAGVKLPQFDESFLRGNNAFHSALGYVYNNVSFPFFLADDGYWEYSSLKSDHVLRLKEDPDKGYYLDVGEKEDALKTGDRDVAMGKDQFGFFPFNDKNDATKENSFYRLDRMKTNFCFGMKMELEFKLTEDGKVRMPGEKAGEYIEKPIEFEFSGDDDFLLYIDGKLVLDMAGKHNPLEGHINFETGAVDVYGLNKDGATEDGYPINKNQHHAQANIYEKNDANGPCLDMEELSQGIHKITIFYAERGAGVSNLKIRFNFPKTNQLDLTNQVSTASANQDVFGKALGYIGSFTYKILNQATSGRQIPVEDSVGYLRNEGAVKFNDFKNSGTYRGSKTGESELKEADPDAETDGPIIGERSDVIKLVNKDSGKNLDQYQMSEEIASGKYWTTIDCAENGGSVDLSKAAYLQMSVYNNSDASSATGWSLKARLTDRHGNVITRPASQMTYYGYSNSMPKGQWSIVRLNLADWNSGISDFDMKNVAKVQFAFARDRGSLYMADMDFKGKIIPNQSTGFYASDDQISDYESLGTKERPLSYNEAVLNPVSGAFFRLNPIQETDVVNNGNDLMVRSRGLLELTDGNKASFVDKFREGSYLQITQDDPLRNKVFRTSWSILENAVYDGASGMYTEGYIADNILALHPTARTVENDPEILNNTVTDVRTYTASDDRNVKSADGKGYHYPSSNREGHVSEKNETFVFRSYLDPDNLQKNGIHLTVAYKNDLISGGLIITKTVDQIDPKKDHTYKFHVHYTDVAGMSLEGNLGSGSMSESGSSIVQEIDVTVPAGKQTASVAVYGIPKETVYTIHEENEIPQNIEIGGNYTYPQNVAKNFVQTDPDRGGVRTGDEYDHKVKVGTKKYNVNGTEVEYKTAEGTMKESVQEVTFANKQVPAHGEIKITKKLQGKAYGEERGYLFHIHYKTTDENNKEKVVVVPQTVVVKAGELTGSTVYENIPLGAQYEVHEVDETALLTLEADAGSTVLGSDDPLSDTEQNHSHTDVKAEKKHISIIPEEEGAIGSECAKKGFWTAQGGTGESRHNFTFTNIGSHNVAVLKTDSSRNVPLENAGFTLYDTEDNIVQNRTAVYMWQNEISISDPNYDSSSGRYHRGDTSYTVYTLKGDPAEKNVYYVPLTNEEIAAYKKGMEDPESAEGMDAQNREKVRAAACFENLAAGEYVLKETTPPNGYGASDPIRFKLSIQEGEENQFVLPYGVSLESPLSNKENVTLQVRNEKNSGVVSFTKENRKGEPLKNAKFALYRLICSDPSHGGKHDKDLIRHDENGSLDAGYAYKDCWKLQGTAVSDENGTVEFLNLPAEEGTEYRLAELKAPSGYVTAKGQWKVTYEKETHELKITGSVKRPPAFSGEGTDENPYKVINYTYAEFPLSGGRGYSYLAGMVLIAAAAGLWFWYDSRKRKTVRSRGMRKGGYK</sequence>
<dbReference type="InterPro" id="IPR013783">
    <property type="entry name" value="Ig-like_fold"/>
</dbReference>
<keyword evidence="2" id="KW-1133">Transmembrane helix</keyword>
<organism evidence="5 6">
    <name type="scientific">[Ruminococcus] torques</name>
    <dbReference type="NCBI Taxonomy" id="33039"/>
    <lineage>
        <taxon>Bacteria</taxon>
        <taxon>Bacillati</taxon>
        <taxon>Bacillota</taxon>
        <taxon>Clostridia</taxon>
        <taxon>Lachnospirales</taxon>
        <taxon>Lachnospiraceae</taxon>
        <taxon>Mediterraneibacter</taxon>
    </lineage>
</organism>
<evidence type="ECO:0000313" key="5">
    <source>
        <dbReference type="EMBL" id="CUN60355.1"/>
    </source>
</evidence>
<dbReference type="EMBL" id="CYZO01000003">
    <property type="protein sequence ID" value="CUN60355.1"/>
    <property type="molecule type" value="Genomic_DNA"/>
</dbReference>
<feature type="region of interest" description="Disordered" evidence="1">
    <location>
        <begin position="1728"/>
        <end position="1748"/>
    </location>
</feature>
<dbReference type="Gene3D" id="2.60.40.10">
    <property type="entry name" value="Immunoglobulins"/>
    <property type="match status" value="2"/>
</dbReference>
<evidence type="ECO:0000259" key="4">
    <source>
        <dbReference type="Pfam" id="PF19407"/>
    </source>
</evidence>
<feature type="transmembrane region" description="Helical" evidence="2">
    <location>
        <begin position="2135"/>
        <end position="2154"/>
    </location>
</feature>
<keyword evidence="2" id="KW-0812">Transmembrane</keyword>
<dbReference type="Proteomes" id="UP000095787">
    <property type="component" value="Unassembled WGS sequence"/>
</dbReference>
<feature type="compositionally biased region" description="Polar residues" evidence="1">
    <location>
        <begin position="72"/>
        <end position="110"/>
    </location>
</feature>
<feature type="domain" description="DUF5979" evidence="4">
    <location>
        <begin position="1644"/>
        <end position="1746"/>
    </location>
</feature>
<dbReference type="InterPro" id="IPR046022">
    <property type="entry name" value="DUF5979"/>
</dbReference>
<evidence type="ECO:0000256" key="1">
    <source>
        <dbReference type="SAM" id="MobiDB-lite"/>
    </source>
</evidence>
<dbReference type="Pfam" id="PF17802">
    <property type="entry name" value="SpaA"/>
    <property type="match status" value="1"/>
</dbReference>
<keyword evidence="2" id="KW-0472">Membrane</keyword>
<feature type="region of interest" description="Disordered" evidence="1">
    <location>
        <begin position="40"/>
        <end position="121"/>
    </location>
</feature>
<feature type="domain" description="SpaA-like prealbumin fold" evidence="3">
    <location>
        <begin position="1983"/>
        <end position="2097"/>
    </location>
</feature>
<dbReference type="Pfam" id="PF19407">
    <property type="entry name" value="DUF5979"/>
    <property type="match status" value="1"/>
</dbReference>
<feature type="compositionally biased region" description="Basic and acidic residues" evidence="1">
    <location>
        <begin position="1086"/>
        <end position="1096"/>
    </location>
</feature>
<dbReference type="RefSeq" id="WP_009242498.1">
    <property type="nucleotide sequence ID" value="NZ_AP028249.1"/>
</dbReference>
<evidence type="ECO:0000259" key="3">
    <source>
        <dbReference type="Pfam" id="PF17802"/>
    </source>
</evidence>
<gene>
    <name evidence="5" type="ORF">ERS852456_00339</name>
</gene>
<protein>
    <submittedName>
        <fullName evidence="5">Fibro-slime domain</fullName>
    </submittedName>
</protein>
<accession>A0A173YBI9</accession>
<feature type="compositionally biased region" description="Basic and acidic residues" evidence="1">
    <location>
        <begin position="1739"/>
        <end position="1748"/>
    </location>
</feature>
<proteinExistence type="predicted"/>
<name>A0A173YBI9_9FIRM</name>
<reference evidence="5 6" key="1">
    <citation type="submission" date="2015-09" db="EMBL/GenBank/DDBJ databases">
        <authorList>
            <consortium name="Pathogen Informatics"/>
        </authorList>
    </citation>
    <scope>NUCLEOTIDE SEQUENCE [LARGE SCALE GENOMIC DNA]</scope>
    <source>
        <strain evidence="5 6">2789STDY5834841</strain>
    </source>
</reference>
<dbReference type="InterPro" id="IPR041033">
    <property type="entry name" value="SpaA_PFL_dom_1"/>
</dbReference>
<evidence type="ECO:0000256" key="2">
    <source>
        <dbReference type="SAM" id="Phobius"/>
    </source>
</evidence>